<dbReference type="Gene3D" id="3.40.50.300">
    <property type="entry name" value="P-loop containing nucleotide triphosphate hydrolases"/>
    <property type="match status" value="1"/>
</dbReference>
<keyword evidence="5" id="KW-0547">Nucleotide-binding</keyword>
<dbReference type="SUPFAM" id="SSF52540">
    <property type="entry name" value="P-loop containing nucleoside triphosphate hydrolases"/>
    <property type="match status" value="1"/>
</dbReference>
<evidence type="ECO:0000313" key="10">
    <source>
        <dbReference type="EMBL" id="OIR06174.1"/>
    </source>
</evidence>
<sequence length="249" mass="26589">MTAVFELADVQYAYRDTPALNGVSLTIEAGRRVALLGANGSGKSTLLRLLDGLYFPGGGTVTAFGAPLTAQSLADQAQAFAFRRRVGYVFQNADVQLFNPTVFDELAFGLLQLGLPRAEIRARVEVALEAFGLAPLRDRAPHRLSGGEKKRVALASVLILDPEVLLMDEPTAALDPRGAGEIINMLSALRDSGRTVITATHDLDSLPEIADLAVVLQAGRVAAVGPVKDILADRDLLARTRLLMPHRLG</sequence>
<dbReference type="InterPro" id="IPR027417">
    <property type="entry name" value="P-loop_NTPase"/>
</dbReference>
<dbReference type="PROSITE" id="PS00211">
    <property type="entry name" value="ABC_TRANSPORTER_1"/>
    <property type="match status" value="1"/>
</dbReference>
<dbReference type="InterPro" id="IPR017871">
    <property type="entry name" value="ABC_transporter-like_CS"/>
</dbReference>
<dbReference type="CDD" id="cd03225">
    <property type="entry name" value="ABC_cobalt_CbiO_domain1"/>
    <property type="match status" value="1"/>
</dbReference>
<reference evidence="10" key="1">
    <citation type="submission" date="2016-10" db="EMBL/GenBank/DDBJ databases">
        <title>Sequence of Gallionella enrichment culture.</title>
        <authorList>
            <person name="Poehlein A."/>
            <person name="Muehling M."/>
            <person name="Daniel R."/>
        </authorList>
    </citation>
    <scope>NUCLEOTIDE SEQUENCE</scope>
</reference>
<keyword evidence="7" id="KW-1278">Translocase</keyword>
<dbReference type="AlphaFoldDB" id="A0A1J5T1V8"/>
<keyword evidence="8" id="KW-0472">Membrane</keyword>
<dbReference type="PROSITE" id="PS50893">
    <property type="entry name" value="ABC_TRANSPORTER_2"/>
    <property type="match status" value="1"/>
</dbReference>
<evidence type="ECO:0000256" key="4">
    <source>
        <dbReference type="ARBA" id="ARBA00022475"/>
    </source>
</evidence>
<dbReference type="Pfam" id="PF00005">
    <property type="entry name" value="ABC_tran"/>
    <property type="match status" value="1"/>
</dbReference>
<organism evidence="10">
    <name type="scientific">mine drainage metagenome</name>
    <dbReference type="NCBI Taxonomy" id="410659"/>
    <lineage>
        <taxon>unclassified sequences</taxon>
        <taxon>metagenomes</taxon>
        <taxon>ecological metagenomes</taxon>
    </lineage>
</organism>
<feature type="domain" description="ABC transporter" evidence="9">
    <location>
        <begin position="5"/>
        <end position="243"/>
    </location>
</feature>
<keyword evidence="3" id="KW-0813">Transport</keyword>
<dbReference type="InterPro" id="IPR015856">
    <property type="entry name" value="ABC_transpr_CbiO/EcfA_su"/>
</dbReference>
<dbReference type="GO" id="GO:0043190">
    <property type="term" value="C:ATP-binding cassette (ABC) transporter complex"/>
    <property type="evidence" value="ECO:0007669"/>
    <property type="project" value="TreeGrafter"/>
</dbReference>
<evidence type="ECO:0000256" key="3">
    <source>
        <dbReference type="ARBA" id="ARBA00022448"/>
    </source>
</evidence>
<dbReference type="EMBL" id="MLJW01000045">
    <property type="protein sequence ID" value="OIR06174.1"/>
    <property type="molecule type" value="Genomic_DNA"/>
</dbReference>
<dbReference type="InterPro" id="IPR050095">
    <property type="entry name" value="ECF_ABC_transporter_ATP-bd"/>
</dbReference>
<evidence type="ECO:0000256" key="2">
    <source>
        <dbReference type="ARBA" id="ARBA00005417"/>
    </source>
</evidence>
<accession>A0A1J5T1V8</accession>
<keyword evidence="4" id="KW-1003">Cell membrane</keyword>
<comment type="caution">
    <text evidence="10">The sequence shown here is derived from an EMBL/GenBank/DDBJ whole genome shotgun (WGS) entry which is preliminary data.</text>
</comment>
<protein>
    <submittedName>
        <fullName evidence="10">Nickel import ATP-binding protein NikO</fullName>
        <ecNumber evidence="10">3.6.3.-</ecNumber>
    </submittedName>
</protein>
<dbReference type="InterPro" id="IPR003593">
    <property type="entry name" value="AAA+_ATPase"/>
</dbReference>
<dbReference type="InterPro" id="IPR003439">
    <property type="entry name" value="ABC_transporter-like_ATP-bd"/>
</dbReference>
<dbReference type="EC" id="3.6.3.-" evidence="10"/>
<dbReference type="SMART" id="SM00382">
    <property type="entry name" value="AAA"/>
    <property type="match status" value="1"/>
</dbReference>
<evidence type="ECO:0000256" key="8">
    <source>
        <dbReference type="ARBA" id="ARBA00023136"/>
    </source>
</evidence>
<keyword evidence="10" id="KW-0378">Hydrolase</keyword>
<evidence type="ECO:0000256" key="5">
    <source>
        <dbReference type="ARBA" id="ARBA00022741"/>
    </source>
</evidence>
<evidence type="ECO:0000256" key="6">
    <source>
        <dbReference type="ARBA" id="ARBA00022840"/>
    </source>
</evidence>
<keyword evidence="6 10" id="KW-0067">ATP-binding</keyword>
<comment type="similarity">
    <text evidence="2">Belongs to the ABC transporter superfamily.</text>
</comment>
<gene>
    <name evidence="10" type="primary">nikO</name>
    <name evidence="10" type="ORF">GALL_116460</name>
</gene>
<evidence type="ECO:0000256" key="1">
    <source>
        <dbReference type="ARBA" id="ARBA00004236"/>
    </source>
</evidence>
<dbReference type="FunFam" id="3.40.50.300:FF:000224">
    <property type="entry name" value="Energy-coupling factor transporter ATP-binding protein EcfA"/>
    <property type="match status" value="1"/>
</dbReference>
<dbReference type="GO" id="GO:0016887">
    <property type="term" value="F:ATP hydrolysis activity"/>
    <property type="evidence" value="ECO:0007669"/>
    <property type="project" value="InterPro"/>
</dbReference>
<proteinExistence type="inferred from homology"/>
<dbReference type="GO" id="GO:0042626">
    <property type="term" value="F:ATPase-coupled transmembrane transporter activity"/>
    <property type="evidence" value="ECO:0007669"/>
    <property type="project" value="TreeGrafter"/>
</dbReference>
<evidence type="ECO:0000259" key="9">
    <source>
        <dbReference type="PROSITE" id="PS50893"/>
    </source>
</evidence>
<dbReference type="PANTHER" id="PTHR43553">
    <property type="entry name" value="HEAVY METAL TRANSPORTER"/>
    <property type="match status" value="1"/>
</dbReference>
<name>A0A1J5T1V8_9ZZZZ</name>
<comment type="subcellular location">
    <subcellularLocation>
        <location evidence="1">Cell membrane</location>
    </subcellularLocation>
</comment>
<evidence type="ECO:0000256" key="7">
    <source>
        <dbReference type="ARBA" id="ARBA00022967"/>
    </source>
</evidence>
<dbReference type="GO" id="GO:0005524">
    <property type="term" value="F:ATP binding"/>
    <property type="evidence" value="ECO:0007669"/>
    <property type="project" value="UniProtKB-KW"/>
</dbReference>